<dbReference type="FunFam" id="3.40.50.300:FF:000429">
    <property type="entry name" value="Preprotein translocase subunit SecA"/>
    <property type="match status" value="1"/>
</dbReference>
<dbReference type="PANTHER" id="PTHR30612:SF0">
    <property type="entry name" value="CHLOROPLAST PROTEIN-TRANSPORTING ATPASE"/>
    <property type="match status" value="1"/>
</dbReference>
<keyword evidence="9 12" id="KW-1278">Translocase</keyword>
<evidence type="ECO:0000256" key="10">
    <source>
        <dbReference type="ARBA" id="ARBA00023010"/>
    </source>
</evidence>
<dbReference type="Pfam" id="PF07516">
    <property type="entry name" value="SecA_SW"/>
    <property type="match status" value="1"/>
</dbReference>
<dbReference type="InterPro" id="IPR044722">
    <property type="entry name" value="SecA_SF2_C"/>
</dbReference>
<dbReference type="Proteomes" id="UP000034696">
    <property type="component" value="Unassembled WGS sequence"/>
</dbReference>
<comment type="similarity">
    <text evidence="2 12">Belongs to the SecA family.</text>
</comment>
<dbReference type="PRINTS" id="PR00906">
    <property type="entry name" value="SECA"/>
</dbReference>
<keyword evidence="4 12" id="KW-1003">Cell membrane</keyword>
<comment type="caution">
    <text evidence="16">The sequence shown here is derived from an EMBL/GenBank/DDBJ whole genome shotgun (WGS) entry which is preliminary data.</text>
</comment>
<dbReference type="InterPro" id="IPR000185">
    <property type="entry name" value="SecA"/>
</dbReference>
<protein>
    <recommendedName>
        <fullName evidence="12">Protein translocase subunit SecA</fullName>
        <ecNumber evidence="12">7.4.2.8</ecNumber>
    </recommendedName>
</protein>
<accession>A0A0G1Q7J1</accession>
<evidence type="ECO:0000259" key="14">
    <source>
        <dbReference type="PROSITE" id="PS51194"/>
    </source>
</evidence>
<sequence length="781" mass="88963">MRNLVKLWNQKRELAKYRWIAERIPSWAEFYSRYMPEEILHWSRELEKEVLRGKVDFVSAASQAFGIASVTFRRVLHITPNSTQLVAALFLADGDVVELGTGEGKTIVAMLASYLRVLHGYRVHVGTTNDYLAERDYHWMNPMYEALGIGTGLVLSTTSRKKRKEEYEKRVVYVTIHELGFDYMNDHLSLSKDDVVLNHFDFAIIDEVDSVLIDEARTPMIIAERSDTGAAKDSFSRLRRATEIVRELGEEDDYEADERHRDAVFTDAGIEKIISLLGRDIFSEKDTDTIRAFELALFVKAFLKKDREYIIRDGKVCLVDEFTGHLLVDRQYIQGLHQALELAEGIEPTPENRTSASITYRNLFRLYRSLSGMTGTAYEVADEFFRLYGLDVIPLPPHYGLKRSDLPTRFFRSNEDKFLYVAKIIKDLGVSKAPVLLVARTIQGAKACSDYLSKRNISHTSLHAELSASETEIIQNAGLRGAITVATNMAGRGADIIIEKNIAEKTGLRVIGLEHNFSERVDNQLRGRSGRLGARGETRFVASLEDELLQAYVDEAFWNYVETIAWSQDGIVNRRLSLWVKAAQSLVESLAADSRSSLARFDTVVDSHRHAMYEFRDKVLFSEDPTPVILSHLYHILRKEEFSFVTERELRDRIGHSSRGVHPVRSKLRRDVGAADAQAHRTSNGVNDFIISFLGGDYSYFLAFGAREKEDARRITLRAIDRFWEKYLENISVLEDAVSLVAIGGSDPLYSFIDDADKIFHDVRKRLALTVFENLIKLMIP</sequence>
<dbReference type="GO" id="GO:0005829">
    <property type="term" value="C:cytosol"/>
    <property type="evidence" value="ECO:0007669"/>
    <property type="project" value="TreeGrafter"/>
</dbReference>
<dbReference type="PROSITE" id="PS51194">
    <property type="entry name" value="HELICASE_CTER"/>
    <property type="match status" value="1"/>
</dbReference>
<dbReference type="InterPro" id="IPR001650">
    <property type="entry name" value="Helicase_C-like"/>
</dbReference>
<dbReference type="InterPro" id="IPR036670">
    <property type="entry name" value="SecA_X-link_sf"/>
</dbReference>
<feature type="domain" description="Helicase ATP-binding" evidence="13">
    <location>
        <begin position="86"/>
        <end position="223"/>
    </location>
</feature>
<dbReference type="PANTHER" id="PTHR30612">
    <property type="entry name" value="SECA INNER MEMBRANE COMPONENT OF SEC PROTEIN SECRETION SYSTEM"/>
    <property type="match status" value="1"/>
</dbReference>
<dbReference type="InterPro" id="IPR036266">
    <property type="entry name" value="SecA_Wing/Scaffold_sf"/>
</dbReference>
<evidence type="ECO:0000259" key="13">
    <source>
        <dbReference type="PROSITE" id="PS51192"/>
    </source>
</evidence>
<comment type="function">
    <text evidence="12">Part of the Sec protein translocase complex. Interacts with the SecYEG preprotein conducting channel. Has a central role in coupling the hydrolysis of ATP to the transfer of proteins into and across the cell membrane, serving as an ATP-driven molecular motor driving the stepwise translocation of polypeptide chains across the membrane.</text>
</comment>
<evidence type="ECO:0000256" key="6">
    <source>
        <dbReference type="ARBA" id="ARBA00022741"/>
    </source>
</evidence>
<dbReference type="SUPFAM" id="SSF81767">
    <property type="entry name" value="Pre-protein crosslinking domain of SecA"/>
    <property type="match status" value="1"/>
</dbReference>
<evidence type="ECO:0000313" key="17">
    <source>
        <dbReference type="Proteomes" id="UP000034696"/>
    </source>
</evidence>
<keyword evidence="11 12" id="KW-0472">Membrane</keyword>
<dbReference type="InterPro" id="IPR011116">
    <property type="entry name" value="SecA_Wing/Scaffold"/>
</dbReference>
<dbReference type="SUPFAM" id="SSF52540">
    <property type="entry name" value="P-loop containing nucleoside triphosphate hydrolases"/>
    <property type="match status" value="2"/>
</dbReference>
<gene>
    <name evidence="12" type="primary">secA</name>
    <name evidence="16" type="ORF">UX06_C0015G0017</name>
</gene>
<dbReference type="Gene3D" id="3.90.1440.10">
    <property type="entry name" value="SecA, preprotein cross-linking domain"/>
    <property type="match status" value="1"/>
</dbReference>
<evidence type="ECO:0000256" key="8">
    <source>
        <dbReference type="ARBA" id="ARBA00022927"/>
    </source>
</evidence>
<dbReference type="InterPro" id="IPR014018">
    <property type="entry name" value="SecA_motor_DEAD"/>
</dbReference>
<organism evidence="16 17">
    <name type="scientific">Candidatus Giovannonibacteria bacterium GW2011_GWA2_45_21</name>
    <dbReference type="NCBI Taxonomy" id="1618649"/>
    <lineage>
        <taxon>Bacteria</taxon>
        <taxon>Candidatus Giovannoniibacteriota</taxon>
    </lineage>
</organism>
<dbReference type="SUPFAM" id="SSF81886">
    <property type="entry name" value="Helical scaffold and wing domains of SecA"/>
    <property type="match status" value="1"/>
</dbReference>
<reference evidence="16 17" key="1">
    <citation type="journal article" date="2015" name="Nature">
        <title>rRNA introns, odd ribosomes, and small enigmatic genomes across a large radiation of phyla.</title>
        <authorList>
            <person name="Brown C.T."/>
            <person name="Hug L.A."/>
            <person name="Thomas B.C."/>
            <person name="Sharon I."/>
            <person name="Castelle C.J."/>
            <person name="Singh A."/>
            <person name="Wilkins M.J."/>
            <person name="Williams K.H."/>
            <person name="Banfield J.F."/>
        </authorList>
    </citation>
    <scope>NUCLEOTIDE SEQUENCE [LARGE SCALE GENOMIC DNA]</scope>
</reference>
<keyword evidence="6 12" id="KW-0547">Nucleotide-binding</keyword>
<dbReference type="Gene3D" id="3.40.50.300">
    <property type="entry name" value="P-loop containing nucleotide triphosphate hydrolases"/>
    <property type="match status" value="2"/>
</dbReference>
<keyword evidence="3 12" id="KW-0813">Transport</keyword>
<evidence type="ECO:0000256" key="4">
    <source>
        <dbReference type="ARBA" id="ARBA00022475"/>
    </source>
</evidence>
<dbReference type="PROSITE" id="PS51196">
    <property type="entry name" value="SECA_MOTOR_DEAD"/>
    <property type="match status" value="1"/>
</dbReference>
<feature type="binding site" evidence="12">
    <location>
        <position position="495"/>
    </location>
    <ligand>
        <name>ATP</name>
        <dbReference type="ChEBI" id="CHEBI:30616"/>
    </ligand>
</feature>
<dbReference type="GO" id="GO:0031522">
    <property type="term" value="C:cell envelope Sec protein transport complex"/>
    <property type="evidence" value="ECO:0007669"/>
    <property type="project" value="TreeGrafter"/>
</dbReference>
<evidence type="ECO:0000256" key="11">
    <source>
        <dbReference type="ARBA" id="ARBA00023136"/>
    </source>
</evidence>
<evidence type="ECO:0000256" key="7">
    <source>
        <dbReference type="ARBA" id="ARBA00022840"/>
    </source>
</evidence>
<dbReference type="InterPro" id="IPR027417">
    <property type="entry name" value="P-loop_NTPase"/>
</dbReference>
<dbReference type="GO" id="GO:0043952">
    <property type="term" value="P:protein transport by the Sec complex"/>
    <property type="evidence" value="ECO:0007669"/>
    <property type="project" value="TreeGrafter"/>
</dbReference>
<dbReference type="PROSITE" id="PS51192">
    <property type="entry name" value="HELICASE_ATP_BIND_1"/>
    <property type="match status" value="1"/>
</dbReference>
<dbReference type="HAMAP" id="MF_01382">
    <property type="entry name" value="SecA"/>
    <property type="match status" value="1"/>
</dbReference>
<dbReference type="EC" id="7.4.2.8" evidence="12"/>
<dbReference type="SMART" id="SM00957">
    <property type="entry name" value="SecA_DEAD"/>
    <property type="match status" value="1"/>
</dbReference>
<feature type="binding site" evidence="12">
    <location>
        <begin position="102"/>
        <end position="106"/>
    </location>
    <ligand>
        <name>ATP</name>
        <dbReference type="ChEBI" id="CHEBI:30616"/>
    </ligand>
</feature>
<dbReference type="GO" id="GO:0065002">
    <property type="term" value="P:intracellular protein transmembrane transport"/>
    <property type="evidence" value="ECO:0007669"/>
    <property type="project" value="UniProtKB-UniRule"/>
</dbReference>
<dbReference type="Gene3D" id="1.10.3060.10">
    <property type="entry name" value="Helical scaffold and wing domains of SecA"/>
    <property type="match status" value="1"/>
</dbReference>
<dbReference type="GO" id="GO:0005524">
    <property type="term" value="F:ATP binding"/>
    <property type="evidence" value="ECO:0007669"/>
    <property type="project" value="UniProtKB-UniRule"/>
</dbReference>
<dbReference type="InterPro" id="IPR014001">
    <property type="entry name" value="Helicase_ATP-bd"/>
</dbReference>
<keyword evidence="5 12" id="KW-0963">Cytoplasm</keyword>
<comment type="subunit">
    <text evidence="12">Monomer and homodimer. Part of the essential Sec protein translocation apparatus which comprises SecA, SecYEG and auxiliary proteins SecDF. Other proteins may also be involved.</text>
</comment>
<dbReference type="GO" id="GO:0006605">
    <property type="term" value="P:protein targeting"/>
    <property type="evidence" value="ECO:0007669"/>
    <property type="project" value="UniProtKB-UniRule"/>
</dbReference>
<dbReference type="InterPro" id="IPR011115">
    <property type="entry name" value="SecA_DEAD"/>
</dbReference>
<keyword evidence="10 12" id="KW-0811">Translocation</keyword>
<dbReference type="Pfam" id="PF07517">
    <property type="entry name" value="SecA_DEAD"/>
    <property type="match status" value="1"/>
</dbReference>
<evidence type="ECO:0000256" key="3">
    <source>
        <dbReference type="ARBA" id="ARBA00022448"/>
    </source>
</evidence>
<evidence type="ECO:0000313" key="16">
    <source>
        <dbReference type="EMBL" id="KKU04550.1"/>
    </source>
</evidence>
<comment type="subcellular location">
    <subcellularLocation>
        <location evidence="12">Cell membrane</location>
        <topology evidence="12">Peripheral membrane protein</topology>
        <orientation evidence="12">Cytoplasmic side</orientation>
    </subcellularLocation>
    <subcellularLocation>
        <location evidence="12">Cytoplasm</location>
    </subcellularLocation>
    <subcellularLocation>
        <location evidence="1">Membrane</location>
        <topology evidence="1">Peripheral membrane protein</topology>
    </subcellularLocation>
    <text evidence="12">Distribution is 50-50.</text>
</comment>
<dbReference type="GO" id="GO:0017038">
    <property type="term" value="P:protein import"/>
    <property type="evidence" value="ECO:0007669"/>
    <property type="project" value="InterPro"/>
</dbReference>
<feature type="binding site" evidence="12">
    <location>
        <position position="84"/>
    </location>
    <ligand>
        <name>ATP</name>
        <dbReference type="ChEBI" id="CHEBI:30616"/>
    </ligand>
</feature>
<dbReference type="CDD" id="cd17928">
    <property type="entry name" value="DEXDc_SecA"/>
    <property type="match status" value="1"/>
</dbReference>
<keyword evidence="7 12" id="KW-0067">ATP-binding</keyword>
<comment type="catalytic activity">
    <reaction evidence="12">
        <text>ATP + H2O + cellular proteinSide 1 = ADP + phosphate + cellular proteinSide 2.</text>
        <dbReference type="EC" id="7.4.2.8"/>
    </reaction>
</comment>
<proteinExistence type="inferred from homology"/>
<dbReference type="EMBL" id="LCKT01000015">
    <property type="protein sequence ID" value="KKU04550.1"/>
    <property type="molecule type" value="Genomic_DNA"/>
</dbReference>
<dbReference type="PATRIC" id="fig|1618649.3.peg.305"/>
<dbReference type="GO" id="GO:0008564">
    <property type="term" value="F:protein-exporting ATPase activity"/>
    <property type="evidence" value="ECO:0007669"/>
    <property type="project" value="UniProtKB-EC"/>
</dbReference>
<dbReference type="GO" id="GO:0005886">
    <property type="term" value="C:plasma membrane"/>
    <property type="evidence" value="ECO:0007669"/>
    <property type="project" value="UniProtKB-SubCell"/>
</dbReference>
<dbReference type="InterPro" id="IPR011130">
    <property type="entry name" value="SecA_preprotein_X-link_dom"/>
</dbReference>
<keyword evidence="8 12" id="KW-0653">Protein transport</keyword>
<evidence type="ECO:0000256" key="5">
    <source>
        <dbReference type="ARBA" id="ARBA00022490"/>
    </source>
</evidence>
<dbReference type="Pfam" id="PF01043">
    <property type="entry name" value="SecA_PP_bind"/>
    <property type="match status" value="1"/>
</dbReference>
<feature type="domain" description="Helicase C-terminal" evidence="14">
    <location>
        <begin position="424"/>
        <end position="572"/>
    </location>
</feature>
<dbReference type="Pfam" id="PF21090">
    <property type="entry name" value="P-loop_SecA"/>
    <property type="match status" value="1"/>
</dbReference>
<dbReference type="SMART" id="SM00958">
    <property type="entry name" value="SecA_PP_bind"/>
    <property type="match status" value="1"/>
</dbReference>
<name>A0A0G1Q7J1_9BACT</name>
<evidence type="ECO:0000256" key="12">
    <source>
        <dbReference type="HAMAP-Rule" id="MF_01382"/>
    </source>
</evidence>
<feature type="domain" description="SecA family profile" evidence="15">
    <location>
        <begin position="1"/>
        <end position="573"/>
    </location>
</feature>
<evidence type="ECO:0000259" key="15">
    <source>
        <dbReference type="PROSITE" id="PS51196"/>
    </source>
</evidence>
<evidence type="ECO:0000256" key="9">
    <source>
        <dbReference type="ARBA" id="ARBA00022967"/>
    </source>
</evidence>
<dbReference type="AlphaFoldDB" id="A0A0G1Q7J1"/>
<evidence type="ECO:0000256" key="2">
    <source>
        <dbReference type="ARBA" id="ARBA00007650"/>
    </source>
</evidence>
<evidence type="ECO:0000256" key="1">
    <source>
        <dbReference type="ARBA" id="ARBA00004170"/>
    </source>
</evidence>